<name>A0A9D1G1B4_9FIRM</name>
<gene>
    <name evidence="11" type="primary">hemW</name>
    <name evidence="11" type="ORF">IAA84_06455</name>
</gene>
<dbReference type="InterPro" id="IPR006638">
    <property type="entry name" value="Elp3/MiaA/NifB-like_rSAM"/>
</dbReference>
<comment type="subcellular location">
    <subcellularLocation>
        <location evidence="9">Cytoplasm</location>
    </subcellularLocation>
</comment>
<dbReference type="Proteomes" id="UP000824140">
    <property type="component" value="Unassembled WGS sequence"/>
</dbReference>
<dbReference type="GO" id="GO:0046872">
    <property type="term" value="F:metal ion binding"/>
    <property type="evidence" value="ECO:0007669"/>
    <property type="project" value="UniProtKB-UniRule"/>
</dbReference>
<evidence type="ECO:0000256" key="8">
    <source>
        <dbReference type="ARBA" id="ARBA00023186"/>
    </source>
</evidence>
<dbReference type="SFLD" id="SFLDG01065">
    <property type="entry name" value="anaerobic_coproporphyrinogen-I"/>
    <property type="match status" value="1"/>
</dbReference>
<evidence type="ECO:0000256" key="1">
    <source>
        <dbReference type="ARBA" id="ARBA00006100"/>
    </source>
</evidence>
<keyword evidence="3 9" id="KW-0349">Heme</keyword>
<dbReference type="SFLD" id="SFLDG01082">
    <property type="entry name" value="B12-binding_domain_containing"/>
    <property type="match status" value="1"/>
</dbReference>
<evidence type="ECO:0000256" key="4">
    <source>
        <dbReference type="ARBA" id="ARBA00022691"/>
    </source>
</evidence>
<dbReference type="GO" id="GO:0051539">
    <property type="term" value="F:4 iron, 4 sulfur cluster binding"/>
    <property type="evidence" value="ECO:0007669"/>
    <property type="project" value="UniProtKB-UniRule"/>
</dbReference>
<dbReference type="CDD" id="cd01335">
    <property type="entry name" value="Radical_SAM"/>
    <property type="match status" value="1"/>
</dbReference>
<evidence type="ECO:0000256" key="7">
    <source>
        <dbReference type="ARBA" id="ARBA00023014"/>
    </source>
</evidence>
<evidence type="ECO:0000313" key="11">
    <source>
        <dbReference type="EMBL" id="HIS92645.1"/>
    </source>
</evidence>
<dbReference type="GO" id="GO:0005737">
    <property type="term" value="C:cytoplasm"/>
    <property type="evidence" value="ECO:0007669"/>
    <property type="project" value="UniProtKB-SubCell"/>
</dbReference>
<dbReference type="SUPFAM" id="SSF102114">
    <property type="entry name" value="Radical SAM enzymes"/>
    <property type="match status" value="1"/>
</dbReference>
<keyword evidence="4 9" id="KW-0949">S-adenosyl-L-methionine</keyword>
<dbReference type="SFLD" id="SFLDS00029">
    <property type="entry name" value="Radical_SAM"/>
    <property type="match status" value="1"/>
</dbReference>
<keyword evidence="7 9" id="KW-0411">Iron-sulfur</keyword>
<accession>A0A9D1G1B4</accession>
<evidence type="ECO:0000256" key="6">
    <source>
        <dbReference type="ARBA" id="ARBA00023004"/>
    </source>
</evidence>
<evidence type="ECO:0000256" key="9">
    <source>
        <dbReference type="RuleBase" id="RU364116"/>
    </source>
</evidence>
<keyword evidence="9" id="KW-0004">4Fe-4S</keyword>
<dbReference type="GO" id="GO:0006779">
    <property type="term" value="P:porphyrin-containing compound biosynthetic process"/>
    <property type="evidence" value="ECO:0007669"/>
    <property type="project" value="InterPro"/>
</dbReference>
<dbReference type="InterPro" id="IPR013785">
    <property type="entry name" value="Aldolase_TIM"/>
</dbReference>
<dbReference type="InterPro" id="IPR034505">
    <property type="entry name" value="Coproporphyrinogen-III_oxidase"/>
</dbReference>
<keyword evidence="6 9" id="KW-0408">Iron</keyword>
<dbReference type="Pfam" id="PF04055">
    <property type="entry name" value="Radical_SAM"/>
    <property type="match status" value="1"/>
</dbReference>
<dbReference type="SFLD" id="SFLDF00288">
    <property type="entry name" value="HemN-like__clustered_with_nucl"/>
    <property type="match status" value="1"/>
</dbReference>
<dbReference type="InterPro" id="IPR058240">
    <property type="entry name" value="rSAM_sf"/>
</dbReference>
<sequence length="356" mass="39277">MSGVYIHIPFCARKCAYCDFASWPGRQADWRRYVCAVEEEIRAVGGGPAETVFFGGGTPSLLPAEWLCGLLDAVRETFALAADAEITLEANPGTVSPDSLALYRQAGVNRVSFGAQSANDALLRAIGRIHTWAQVEEAVRMAQDAGLENINLDLMYGLPGQTVRDVETALLRAMALGARHISCYNLIVEPGTPLARGVERGEIRLPEEDAQAEMQRAVCETLRKGGFERYEISNYALPGWECRHNINYWLRGDYFGFGCAAHSLVDGVRYANPDSLDAYLRGARQTDRETLAEEDVRLETVMLGTRTRWGADISYMKANALEPLVRSGFARICAGKLVLTDAGWEVHNAILRQILE</sequence>
<evidence type="ECO:0000256" key="2">
    <source>
        <dbReference type="ARBA" id="ARBA00017228"/>
    </source>
</evidence>
<dbReference type="NCBIfam" id="TIGR00539">
    <property type="entry name" value="hemN_rel"/>
    <property type="match status" value="1"/>
</dbReference>
<comment type="caution">
    <text evidence="11">The sequence shown here is derived from an EMBL/GenBank/DDBJ whole genome shotgun (WGS) entry which is preliminary data.</text>
</comment>
<dbReference type="AlphaFoldDB" id="A0A9D1G1B4"/>
<dbReference type="GO" id="GO:0004109">
    <property type="term" value="F:coproporphyrinogen oxidase activity"/>
    <property type="evidence" value="ECO:0007669"/>
    <property type="project" value="InterPro"/>
</dbReference>
<dbReference type="PANTHER" id="PTHR13932">
    <property type="entry name" value="COPROPORPHYRINIGEN III OXIDASE"/>
    <property type="match status" value="1"/>
</dbReference>
<comment type="function">
    <text evidence="9">Probably acts as a heme chaperone, transferring heme to an unknown acceptor. Binds one molecule of heme per monomer, possibly covalently. Binds 1 [4Fe-4S] cluster. The cluster is coordinated with 3 cysteines and an exchangeable S-adenosyl-L-methionine.</text>
</comment>
<proteinExistence type="inferred from homology"/>
<dbReference type="InterPro" id="IPR007197">
    <property type="entry name" value="rSAM"/>
</dbReference>
<keyword evidence="5 9" id="KW-0479">Metal-binding</keyword>
<organism evidence="11 12">
    <name type="scientific">Candidatus Alectryocaccomicrobium excrementavium</name>
    <dbReference type="NCBI Taxonomy" id="2840668"/>
    <lineage>
        <taxon>Bacteria</taxon>
        <taxon>Bacillati</taxon>
        <taxon>Bacillota</taxon>
        <taxon>Clostridia</taxon>
        <taxon>Candidatus Alectryocaccomicrobium</taxon>
    </lineage>
</organism>
<dbReference type="PANTHER" id="PTHR13932:SF5">
    <property type="entry name" value="RADICAL S-ADENOSYL METHIONINE DOMAIN-CONTAINING PROTEIN 1, MITOCHONDRIAL"/>
    <property type="match status" value="1"/>
</dbReference>
<dbReference type="PROSITE" id="PS51918">
    <property type="entry name" value="RADICAL_SAM"/>
    <property type="match status" value="1"/>
</dbReference>
<evidence type="ECO:0000259" key="10">
    <source>
        <dbReference type="PROSITE" id="PS51918"/>
    </source>
</evidence>
<reference evidence="11" key="1">
    <citation type="submission" date="2020-10" db="EMBL/GenBank/DDBJ databases">
        <authorList>
            <person name="Gilroy R."/>
        </authorList>
    </citation>
    <scope>NUCLEOTIDE SEQUENCE</scope>
    <source>
        <strain evidence="11">13766</strain>
    </source>
</reference>
<comment type="similarity">
    <text evidence="1">Belongs to the anaerobic coproporphyrinogen-III oxidase family. HemW subfamily.</text>
</comment>
<keyword evidence="8 9" id="KW-0143">Chaperone</keyword>
<dbReference type="Gene3D" id="3.20.20.70">
    <property type="entry name" value="Aldolase class I"/>
    <property type="match status" value="1"/>
</dbReference>
<dbReference type="SFLD" id="SFLDF00562">
    <property type="entry name" value="HemN-like__clustered_with_heat"/>
    <property type="match status" value="1"/>
</dbReference>
<keyword evidence="9" id="KW-0963">Cytoplasm</keyword>
<evidence type="ECO:0000313" key="12">
    <source>
        <dbReference type="Proteomes" id="UP000824140"/>
    </source>
</evidence>
<dbReference type="EMBL" id="DVJN01000126">
    <property type="protein sequence ID" value="HIS92645.1"/>
    <property type="molecule type" value="Genomic_DNA"/>
</dbReference>
<reference evidence="11" key="2">
    <citation type="journal article" date="2021" name="PeerJ">
        <title>Extensive microbial diversity within the chicken gut microbiome revealed by metagenomics and culture.</title>
        <authorList>
            <person name="Gilroy R."/>
            <person name="Ravi A."/>
            <person name="Getino M."/>
            <person name="Pursley I."/>
            <person name="Horton D.L."/>
            <person name="Alikhan N.F."/>
            <person name="Baker D."/>
            <person name="Gharbi K."/>
            <person name="Hall N."/>
            <person name="Watson M."/>
            <person name="Adriaenssens E.M."/>
            <person name="Foster-Nyarko E."/>
            <person name="Jarju S."/>
            <person name="Secka A."/>
            <person name="Antonio M."/>
            <person name="Oren A."/>
            <person name="Chaudhuri R.R."/>
            <person name="La Ragione R."/>
            <person name="Hildebrand F."/>
            <person name="Pallen M.J."/>
        </authorList>
    </citation>
    <scope>NUCLEOTIDE SEQUENCE</scope>
    <source>
        <strain evidence="11">13766</strain>
    </source>
</reference>
<dbReference type="SMART" id="SM00729">
    <property type="entry name" value="Elp3"/>
    <property type="match status" value="1"/>
</dbReference>
<feature type="domain" description="Radical SAM core" evidence="10">
    <location>
        <begin position="1"/>
        <end position="228"/>
    </location>
</feature>
<protein>
    <recommendedName>
        <fullName evidence="2 9">Heme chaperone HemW</fullName>
    </recommendedName>
</protein>
<dbReference type="InterPro" id="IPR004559">
    <property type="entry name" value="HemW-like"/>
</dbReference>
<evidence type="ECO:0000256" key="3">
    <source>
        <dbReference type="ARBA" id="ARBA00022617"/>
    </source>
</evidence>
<evidence type="ECO:0000256" key="5">
    <source>
        <dbReference type="ARBA" id="ARBA00022723"/>
    </source>
</evidence>